<organism evidence="2 3">
    <name type="scientific">Asaia lannensis NBRC 102526</name>
    <dbReference type="NCBI Taxonomy" id="1307926"/>
    <lineage>
        <taxon>Bacteria</taxon>
        <taxon>Pseudomonadati</taxon>
        <taxon>Pseudomonadota</taxon>
        <taxon>Alphaproteobacteria</taxon>
        <taxon>Acetobacterales</taxon>
        <taxon>Acetobacteraceae</taxon>
        <taxon>Asaia</taxon>
    </lineage>
</organism>
<evidence type="ECO:0000313" key="3">
    <source>
        <dbReference type="Proteomes" id="UP001523401"/>
    </source>
</evidence>
<dbReference type="Proteomes" id="UP001523401">
    <property type="component" value="Unassembled WGS sequence"/>
</dbReference>
<protein>
    <submittedName>
        <fullName evidence="2">Uncharacterized protein</fullName>
    </submittedName>
</protein>
<feature type="compositionally biased region" description="Basic and acidic residues" evidence="1">
    <location>
        <begin position="12"/>
        <end position="21"/>
    </location>
</feature>
<gene>
    <name evidence="2" type="ORF">NF685_00015</name>
</gene>
<sequence length="127" mass="13847">MDGSDEPQIIAFRERKDRSGNEHPSTGDDFSPEGIIKTTQREITRLDGVVSQAAARVVDAQMAVLMEVIIPLMKHAPDAVLEDISQRMSSAETTAAFGGAAARPSRVWHEISRSIIESRRSGDGKET</sequence>
<feature type="region of interest" description="Disordered" evidence="1">
    <location>
        <begin position="1"/>
        <end position="35"/>
    </location>
</feature>
<dbReference type="RefSeq" id="WP_222546331.1">
    <property type="nucleotide sequence ID" value="NZ_BAPW01000006.1"/>
</dbReference>
<dbReference type="EMBL" id="JAMXQU010000001">
    <property type="protein sequence ID" value="MCO6158418.1"/>
    <property type="molecule type" value="Genomic_DNA"/>
</dbReference>
<name>A0ABT1CC28_9PROT</name>
<keyword evidence="3" id="KW-1185">Reference proteome</keyword>
<proteinExistence type="predicted"/>
<reference evidence="2 3" key="1">
    <citation type="submission" date="2022-06" db="EMBL/GenBank/DDBJ databases">
        <title>Whole-genome of Asaia lannensis strain LMG 27011T.</title>
        <authorList>
            <person name="Sombolestani A."/>
        </authorList>
    </citation>
    <scope>NUCLEOTIDE SEQUENCE [LARGE SCALE GENOMIC DNA]</scope>
    <source>
        <strain evidence="2 3">NBRC 102526</strain>
    </source>
</reference>
<evidence type="ECO:0000256" key="1">
    <source>
        <dbReference type="SAM" id="MobiDB-lite"/>
    </source>
</evidence>
<accession>A0ABT1CC28</accession>
<evidence type="ECO:0000313" key="2">
    <source>
        <dbReference type="EMBL" id="MCO6158418.1"/>
    </source>
</evidence>
<comment type="caution">
    <text evidence="2">The sequence shown here is derived from an EMBL/GenBank/DDBJ whole genome shotgun (WGS) entry which is preliminary data.</text>
</comment>